<evidence type="ECO:0000256" key="4">
    <source>
        <dbReference type="ARBA" id="ARBA00022827"/>
    </source>
</evidence>
<keyword evidence="6 9" id="KW-0520">NAD</keyword>
<dbReference type="SUPFAM" id="SSF51905">
    <property type="entry name" value="FAD/NAD(P)-binding domain"/>
    <property type="match status" value="1"/>
</dbReference>
<evidence type="ECO:0000256" key="11">
    <source>
        <dbReference type="RuleBase" id="RU003692"/>
    </source>
</evidence>
<evidence type="ECO:0000256" key="8">
    <source>
        <dbReference type="PIRSR" id="PIRSR000350-2"/>
    </source>
</evidence>
<dbReference type="PRINTS" id="PR00368">
    <property type="entry name" value="FADPNR"/>
</dbReference>
<dbReference type="InterPro" id="IPR036188">
    <property type="entry name" value="FAD/NAD-bd_sf"/>
</dbReference>
<gene>
    <name evidence="14" type="ORF">IW15_19635</name>
</gene>
<feature type="disulfide bond" description="Redox-active" evidence="10">
    <location>
        <begin position="42"/>
        <end position="47"/>
    </location>
</feature>
<dbReference type="Pfam" id="PF07992">
    <property type="entry name" value="Pyr_redox_2"/>
    <property type="match status" value="1"/>
</dbReference>
<keyword evidence="5 11" id="KW-0560">Oxidoreductase</keyword>
<keyword evidence="3 11" id="KW-0285">Flavoprotein</keyword>
<proteinExistence type="inferred from homology"/>
<dbReference type="PANTHER" id="PTHR22912">
    <property type="entry name" value="DISULFIDE OXIDOREDUCTASE"/>
    <property type="match status" value="1"/>
</dbReference>
<protein>
    <recommendedName>
        <fullName evidence="2 11">Dihydrolipoyl dehydrogenase</fullName>
        <ecNumber evidence="2 11">1.8.1.4</ecNumber>
    </recommendedName>
</protein>
<feature type="binding site" evidence="9">
    <location>
        <position position="313"/>
    </location>
    <ligand>
        <name>FAD</name>
        <dbReference type="ChEBI" id="CHEBI:57692"/>
    </ligand>
</feature>
<dbReference type="FunFam" id="3.30.390.30:FF:000001">
    <property type="entry name" value="Dihydrolipoyl dehydrogenase"/>
    <property type="match status" value="1"/>
</dbReference>
<evidence type="ECO:0000256" key="9">
    <source>
        <dbReference type="PIRSR" id="PIRSR000350-3"/>
    </source>
</evidence>
<name>A0A086A1I8_9FLAO</name>
<feature type="binding site" evidence="9">
    <location>
        <position position="51"/>
    </location>
    <ligand>
        <name>FAD</name>
        <dbReference type="ChEBI" id="CHEBI:57692"/>
    </ligand>
</feature>
<dbReference type="GO" id="GO:0004148">
    <property type="term" value="F:dihydrolipoyl dehydrogenase (NADH) activity"/>
    <property type="evidence" value="ECO:0007669"/>
    <property type="project" value="UniProtKB-EC"/>
</dbReference>
<dbReference type="EC" id="1.8.1.4" evidence="2 11"/>
<organism evidence="14 15">
    <name type="scientific">Chryseobacterium soli</name>
    <dbReference type="NCBI Taxonomy" id="445961"/>
    <lineage>
        <taxon>Bacteria</taxon>
        <taxon>Pseudomonadati</taxon>
        <taxon>Bacteroidota</taxon>
        <taxon>Flavobacteriia</taxon>
        <taxon>Flavobacteriales</taxon>
        <taxon>Weeksellaceae</taxon>
        <taxon>Chryseobacterium group</taxon>
        <taxon>Chryseobacterium</taxon>
    </lineage>
</organism>
<comment type="catalytic activity">
    <reaction evidence="7 11">
        <text>N(6)-[(R)-dihydrolipoyl]-L-lysyl-[protein] + NAD(+) = N(6)-[(R)-lipoyl]-L-lysyl-[protein] + NADH + H(+)</text>
        <dbReference type="Rhea" id="RHEA:15045"/>
        <dbReference type="Rhea" id="RHEA-COMP:10474"/>
        <dbReference type="Rhea" id="RHEA-COMP:10475"/>
        <dbReference type="ChEBI" id="CHEBI:15378"/>
        <dbReference type="ChEBI" id="CHEBI:57540"/>
        <dbReference type="ChEBI" id="CHEBI:57945"/>
        <dbReference type="ChEBI" id="CHEBI:83099"/>
        <dbReference type="ChEBI" id="CHEBI:83100"/>
        <dbReference type="EC" id="1.8.1.4"/>
    </reaction>
</comment>
<dbReference type="PRINTS" id="PR00411">
    <property type="entry name" value="PNDRDTASEI"/>
</dbReference>
<dbReference type="PIRSF" id="PIRSF000350">
    <property type="entry name" value="Mercury_reductase_MerA"/>
    <property type="match status" value="1"/>
</dbReference>
<keyword evidence="15" id="KW-1185">Reference proteome</keyword>
<feature type="binding site" evidence="9">
    <location>
        <position position="204"/>
    </location>
    <ligand>
        <name>NAD(+)</name>
        <dbReference type="ChEBI" id="CHEBI:57540"/>
    </ligand>
</feature>
<dbReference type="STRING" id="445961.IW15_19635"/>
<dbReference type="InterPro" id="IPR050151">
    <property type="entry name" value="Class-I_Pyr_Nuc-Dis_Oxidored"/>
</dbReference>
<dbReference type="Gene3D" id="3.50.50.60">
    <property type="entry name" value="FAD/NAD(P)-binding domain"/>
    <property type="match status" value="2"/>
</dbReference>
<dbReference type="RefSeq" id="WP_034714563.1">
    <property type="nucleotide sequence ID" value="NZ_JPRH01000010.1"/>
</dbReference>
<feature type="domain" description="FAD/NAD(P)-binding" evidence="13">
    <location>
        <begin position="4"/>
        <end position="328"/>
    </location>
</feature>
<keyword evidence="4 9" id="KW-0274">FAD</keyword>
<evidence type="ECO:0000313" key="14">
    <source>
        <dbReference type="EMBL" id="KFF10552.1"/>
    </source>
</evidence>
<dbReference type="NCBIfam" id="TIGR01350">
    <property type="entry name" value="lipoamide_DH"/>
    <property type="match status" value="1"/>
</dbReference>
<dbReference type="AlphaFoldDB" id="A0A086A1I8"/>
<evidence type="ECO:0000256" key="7">
    <source>
        <dbReference type="ARBA" id="ARBA00049187"/>
    </source>
</evidence>
<dbReference type="PANTHER" id="PTHR22912:SF151">
    <property type="entry name" value="DIHYDROLIPOYL DEHYDROGENASE, MITOCHONDRIAL"/>
    <property type="match status" value="1"/>
</dbReference>
<comment type="similarity">
    <text evidence="1 11">Belongs to the class-I pyridine nucleotide-disulfide oxidoreductase family.</text>
</comment>
<feature type="binding site" evidence="9">
    <location>
        <position position="272"/>
    </location>
    <ligand>
        <name>NAD(+)</name>
        <dbReference type="ChEBI" id="CHEBI:57540"/>
    </ligand>
</feature>
<evidence type="ECO:0000256" key="2">
    <source>
        <dbReference type="ARBA" id="ARBA00012608"/>
    </source>
</evidence>
<dbReference type="OrthoDB" id="9800167at2"/>
<keyword evidence="9" id="KW-0547">Nucleotide-binding</keyword>
<feature type="domain" description="Pyridine nucleotide-disulphide oxidoreductase dimerisation" evidence="12">
    <location>
        <begin position="347"/>
        <end position="455"/>
    </location>
</feature>
<sequence length="467" mass="50717">MEQYDVAVIGSGPGGYVAAIRSAQLGYKTVIIEKYKTLGGTCTNVGCIPTKALLDSTHHFHDALHKFGAHGIDVGSVQLNFDQLYKRKTEVVLKNTQGLDFLMKKNKITHLEGTASFADNSVLTVTAEDGSIITIKADQYIIATGSKPATIPGVVIDKKRIITSTEALSLKEQPKSLVIVGGGVIGVEMASIFNRIGTKVTILEYADNLIATMDRDLGKSLKKIMSKEGIDVRLQQSVYKAENLGNTAKVWFKDQQGKEQELEADYILVAVGRKPYTENLGLENTNIQLSTKGTIVVNEDLQTCVPGIYAIGDVIGGAMLAHKAEEEGVFVVERINGQKHHIHYDRIPSVVYTWPEVSSVGATEEELKQKGLEYIIGKFPFSANARARAGMDTEGFVKVIADPKYGELLGVHIIGARAADLIAQAVVGLEYEVTTEDMARISYAHPTYAEVLKESYTIASGLPSINI</sequence>
<dbReference type="Pfam" id="PF02852">
    <property type="entry name" value="Pyr_redox_dim"/>
    <property type="match status" value="1"/>
</dbReference>
<evidence type="ECO:0000256" key="1">
    <source>
        <dbReference type="ARBA" id="ARBA00007532"/>
    </source>
</evidence>
<dbReference type="eggNOG" id="COG1249">
    <property type="taxonomic scope" value="Bacteria"/>
</dbReference>
<dbReference type="InterPro" id="IPR001100">
    <property type="entry name" value="Pyr_nuc-diS_OxRdtase"/>
</dbReference>
<dbReference type="InterPro" id="IPR006258">
    <property type="entry name" value="Lipoamide_DH"/>
</dbReference>
<dbReference type="GO" id="GO:0050660">
    <property type="term" value="F:flavin adenine dinucleotide binding"/>
    <property type="evidence" value="ECO:0007669"/>
    <property type="project" value="InterPro"/>
</dbReference>
<feature type="active site" description="Proton acceptor" evidence="8">
    <location>
        <position position="445"/>
    </location>
</feature>
<dbReference type="Proteomes" id="UP000028705">
    <property type="component" value="Unassembled WGS sequence"/>
</dbReference>
<comment type="miscellaneous">
    <text evidence="11">The active site is a redox-active disulfide bond.</text>
</comment>
<keyword evidence="11" id="KW-0676">Redox-active center</keyword>
<feature type="binding site" evidence="9">
    <location>
        <begin position="181"/>
        <end position="188"/>
    </location>
    <ligand>
        <name>NAD(+)</name>
        <dbReference type="ChEBI" id="CHEBI:57540"/>
    </ligand>
</feature>
<feature type="binding site" evidence="9">
    <location>
        <begin position="319"/>
        <end position="322"/>
    </location>
    <ligand>
        <name>FAD</name>
        <dbReference type="ChEBI" id="CHEBI:57692"/>
    </ligand>
</feature>
<evidence type="ECO:0000313" key="15">
    <source>
        <dbReference type="Proteomes" id="UP000028705"/>
    </source>
</evidence>
<comment type="caution">
    <text evidence="14">The sequence shown here is derived from an EMBL/GenBank/DDBJ whole genome shotgun (WGS) entry which is preliminary data.</text>
</comment>
<dbReference type="InterPro" id="IPR004099">
    <property type="entry name" value="Pyr_nucl-diS_OxRdtase_dimer"/>
</dbReference>
<comment type="cofactor">
    <cofactor evidence="9 11">
        <name>FAD</name>
        <dbReference type="ChEBI" id="CHEBI:57692"/>
    </cofactor>
    <text evidence="9 11">Binds 1 FAD per subunit.</text>
</comment>
<dbReference type="EMBL" id="JPRH01000010">
    <property type="protein sequence ID" value="KFF10552.1"/>
    <property type="molecule type" value="Genomic_DNA"/>
</dbReference>
<evidence type="ECO:0000256" key="5">
    <source>
        <dbReference type="ARBA" id="ARBA00023002"/>
    </source>
</evidence>
<evidence type="ECO:0000256" key="3">
    <source>
        <dbReference type="ARBA" id="ARBA00022630"/>
    </source>
</evidence>
<evidence type="ECO:0000259" key="12">
    <source>
        <dbReference type="Pfam" id="PF02852"/>
    </source>
</evidence>
<accession>A0A086A1I8</accession>
<feature type="binding site" evidence="9">
    <location>
        <begin position="144"/>
        <end position="146"/>
    </location>
    <ligand>
        <name>FAD</name>
        <dbReference type="ChEBI" id="CHEBI:57692"/>
    </ligand>
</feature>
<evidence type="ECO:0000256" key="10">
    <source>
        <dbReference type="PIRSR" id="PIRSR000350-4"/>
    </source>
</evidence>
<dbReference type="Gene3D" id="3.30.390.30">
    <property type="match status" value="1"/>
</dbReference>
<evidence type="ECO:0000256" key="6">
    <source>
        <dbReference type="ARBA" id="ARBA00023027"/>
    </source>
</evidence>
<reference evidence="14 15" key="1">
    <citation type="submission" date="2014-07" db="EMBL/GenBank/DDBJ databases">
        <title>Genome of Chryseobacterium soli DSM 19298.</title>
        <authorList>
            <person name="Stropko S.J."/>
            <person name="Pipes S.E."/>
            <person name="Newman J."/>
        </authorList>
    </citation>
    <scope>NUCLEOTIDE SEQUENCE [LARGE SCALE GENOMIC DNA]</scope>
    <source>
        <strain evidence="14 15">DSM 19298</strain>
    </source>
</reference>
<dbReference type="InterPro" id="IPR016156">
    <property type="entry name" value="FAD/NAD-linked_Rdtase_dimer_sf"/>
</dbReference>
<dbReference type="InterPro" id="IPR023753">
    <property type="entry name" value="FAD/NAD-binding_dom"/>
</dbReference>
<evidence type="ECO:0000259" key="13">
    <source>
        <dbReference type="Pfam" id="PF07992"/>
    </source>
</evidence>
<dbReference type="GO" id="GO:0005737">
    <property type="term" value="C:cytoplasm"/>
    <property type="evidence" value="ECO:0007669"/>
    <property type="project" value="UniProtKB-ARBA"/>
</dbReference>
<dbReference type="SUPFAM" id="SSF55424">
    <property type="entry name" value="FAD/NAD-linked reductases, dimerisation (C-terminal) domain"/>
    <property type="match status" value="1"/>
</dbReference>
<dbReference type="GO" id="GO:0006103">
    <property type="term" value="P:2-oxoglutarate metabolic process"/>
    <property type="evidence" value="ECO:0007669"/>
    <property type="project" value="TreeGrafter"/>
</dbReference>